<evidence type="ECO:0000256" key="4">
    <source>
        <dbReference type="ARBA" id="ARBA00009490"/>
    </source>
</evidence>
<evidence type="ECO:0000313" key="16">
    <source>
        <dbReference type="EMBL" id="KPP91667.1"/>
    </source>
</evidence>
<keyword evidence="7" id="KW-0645">Protease</keyword>
<dbReference type="PANTHER" id="PTHR38340">
    <property type="entry name" value="S-LAYER PROTEIN"/>
    <property type="match status" value="1"/>
</dbReference>
<evidence type="ECO:0000313" key="18">
    <source>
        <dbReference type="Proteomes" id="UP000182045"/>
    </source>
</evidence>
<dbReference type="RefSeq" id="WP_072246647.1">
    <property type="nucleotide sequence ID" value="NZ_FBYC01000004.1"/>
</dbReference>
<evidence type="ECO:0000259" key="14">
    <source>
        <dbReference type="SMART" id="SM00235"/>
    </source>
</evidence>
<keyword evidence="12" id="KW-0843">Virulence</keyword>
<reference evidence="16 17" key="1">
    <citation type="submission" date="2015-09" db="EMBL/GenBank/DDBJ databases">
        <title>Identification and resolution of microdiversity through metagenomic sequencing of parallel consortia.</title>
        <authorList>
            <person name="Nelson W.C."/>
            <person name="Romine M.F."/>
            <person name="Lindemann S.R."/>
        </authorList>
    </citation>
    <scope>NUCLEOTIDE SEQUENCE [LARGE SCALE GENOMIC DNA]</scope>
    <source>
        <strain evidence="16">HL-91</strain>
    </source>
</reference>
<name>A0A0P7W4T3_9RHOB</name>
<dbReference type="GO" id="GO:0006508">
    <property type="term" value="P:proteolysis"/>
    <property type="evidence" value="ECO:0007669"/>
    <property type="project" value="UniProtKB-KW"/>
</dbReference>
<dbReference type="GO" id="GO:0031012">
    <property type="term" value="C:extracellular matrix"/>
    <property type="evidence" value="ECO:0007669"/>
    <property type="project" value="InterPro"/>
</dbReference>
<dbReference type="PROSITE" id="PS00330">
    <property type="entry name" value="HEMOLYSIN_CALCIUM"/>
    <property type="match status" value="6"/>
</dbReference>
<dbReference type="InterPro" id="IPR006026">
    <property type="entry name" value="Peptidase_Metallo"/>
</dbReference>
<dbReference type="Pfam" id="PF00353">
    <property type="entry name" value="HemolysinCabind"/>
    <property type="match status" value="6"/>
</dbReference>
<protein>
    <submittedName>
        <fullName evidence="15 16">Serralysin</fullName>
    </submittedName>
</protein>
<dbReference type="Pfam" id="PF00413">
    <property type="entry name" value="Peptidase_M10"/>
    <property type="match status" value="1"/>
</dbReference>
<keyword evidence="5" id="KW-0964">Secreted</keyword>
<dbReference type="GO" id="GO:0090729">
    <property type="term" value="F:toxin activity"/>
    <property type="evidence" value="ECO:0007669"/>
    <property type="project" value="UniProtKB-KW"/>
</dbReference>
<dbReference type="InterPro" id="IPR034033">
    <property type="entry name" value="Serralysin-like"/>
</dbReference>
<dbReference type="SUPFAM" id="SSF55486">
    <property type="entry name" value="Metalloproteases ('zincins'), catalytic domain"/>
    <property type="match status" value="1"/>
</dbReference>
<evidence type="ECO:0000256" key="1">
    <source>
        <dbReference type="ARBA" id="ARBA00001913"/>
    </source>
</evidence>
<organism evidence="16 17">
    <name type="scientific">Roseibaca calidilacus</name>
    <dbReference type="NCBI Taxonomy" id="1666912"/>
    <lineage>
        <taxon>Bacteria</taxon>
        <taxon>Pseudomonadati</taxon>
        <taxon>Pseudomonadota</taxon>
        <taxon>Alphaproteobacteria</taxon>
        <taxon>Rhodobacterales</taxon>
        <taxon>Paracoccaceae</taxon>
        <taxon>Roseinatronobacter</taxon>
    </lineage>
</organism>
<evidence type="ECO:0000313" key="17">
    <source>
        <dbReference type="Proteomes" id="UP000050413"/>
    </source>
</evidence>
<dbReference type="InterPro" id="IPR024079">
    <property type="entry name" value="MetalloPept_cat_dom_sf"/>
</dbReference>
<dbReference type="Gene3D" id="2.60.120.380">
    <property type="match status" value="1"/>
</dbReference>
<dbReference type="AlphaFoldDB" id="A0A0P7W4T3"/>
<dbReference type="PATRIC" id="fig|1666912.4.peg.1291"/>
<dbReference type="OrthoDB" id="733404at2"/>
<evidence type="ECO:0000256" key="12">
    <source>
        <dbReference type="ARBA" id="ARBA00023026"/>
    </source>
</evidence>
<dbReference type="EMBL" id="FBYC01000004">
    <property type="protein sequence ID" value="CUX82724.1"/>
    <property type="molecule type" value="Genomic_DNA"/>
</dbReference>
<dbReference type="Proteomes" id="UP000182045">
    <property type="component" value="Unassembled WGS sequence"/>
</dbReference>
<comment type="cofactor">
    <cofactor evidence="1">
        <name>Ca(2+)</name>
        <dbReference type="ChEBI" id="CHEBI:29108"/>
    </cofactor>
</comment>
<evidence type="ECO:0000256" key="13">
    <source>
        <dbReference type="ARBA" id="ARBA00023136"/>
    </source>
</evidence>
<dbReference type="STRING" id="1666912.Ga0058931_2548"/>
<dbReference type="InterPro" id="IPR050557">
    <property type="entry name" value="RTX_toxin/Mannuronan_C5-epim"/>
</dbReference>
<reference evidence="15 18" key="2">
    <citation type="submission" date="2016-01" db="EMBL/GenBank/DDBJ databases">
        <authorList>
            <person name="Varghese N."/>
        </authorList>
    </citation>
    <scope>NUCLEOTIDE SEQUENCE [LARGE SCALE GENOMIC DNA]</scope>
    <source>
        <strain evidence="15 18">HL-91</strain>
    </source>
</reference>
<evidence type="ECO:0000256" key="6">
    <source>
        <dbReference type="ARBA" id="ARBA00022656"/>
    </source>
</evidence>
<keyword evidence="6" id="KW-0800">Toxin</keyword>
<dbReference type="SMART" id="SM00235">
    <property type="entry name" value="ZnMc"/>
    <property type="match status" value="1"/>
</dbReference>
<comment type="subcellular location">
    <subcellularLocation>
        <location evidence="2">Membrane</location>
    </subcellularLocation>
    <subcellularLocation>
        <location evidence="3">Secreted</location>
    </subcellularLocation>
</comment>
<evidence type="ECO:0000256" key="3">
    <source>
        <dbReference type="ARBA" id="ARBA00004613"/>
    </source>
</evidence>
<dbReference type="SUPFAM" id="SSF89260">
    <property type="entry name" value="Collagen-binding domain"/>
    <property type="match status" value="1"/>
</dbReference>
<dbReference type="InterPro" id="IPR011049">
    <property type="entry name" value="Serralysin-like_metalloprot_C"/>
</dbReference>
<dbReference type="GO" id="GO:0016020">
    <property type="term" value="C:membrane"/>
    <property type="evidence" value="ECO:0007669"/>
    <property type="project" value="UniProtKB-SubCell"/>
</dbReference>
<comment type="caution">
    <text evidence="16">The sequence shown here is derived from an EMBL/GenBank/DDBJ whole genome shotgun (WGS) entry which is preliminary data.</text>
</comment>
<keyword evidence="10" id="KW-0378">Hydrolase</keyword>
<evidence type="ECO:0000256" key="2">
    <source>
        <dbReference type="ARBA" id="ARBA00004370"/>
    </source>
</evidence>
<evidence type="ECO:0000256" key="7">
    <source>
        <dbReference type="ARBA" id="ARBA00022670"/>
    </source>
</evidence>
<keyword evidence="13" id="KW-0472">Membrane</keyword>
<keyword evidence="8" id="KW-0479">Metal-binding</keyword>
<dbReference type="SUPFAM" id="SSF51120">
    <property type="entry name" value="beta-Roll"/>
    <property type="match status" value="3"/>
</dbReference>
<evidence type="ECO:0000313" key="15">
    <source>
        <dbReference type="EMBL" id="CUX82724.1"/>
    </source>
</evidence>
<dbReference type="GO" id="GO:0004222">
    <property type="term" value="F:metalloendopeptidase activity"/>
    <property type="evidence" value="ECO:0007669"/>
    <property type="project" value="InterPro"/>
</dbReference>
<evidence type="ECO:0000256" key="8">
    <source>
        <dbReference type="ARBA" id="ARBA00022723"/>
    </source>
</evidence>
<dbReference type="PRINTS" id="PR00313">
    <property type="entry name" value="CABNDNGRPT"/>
</dbReference>
<dbReference type="Gene3D" id="3.40.390.10">
    <property type="entry name" value="Collagenase (Catalytic Domain)"/>
    <property type="match status" value="1"/>
</dbReference>
<dbReference type="InterPro" id="IPR003995">
    <property type="entry name" value="RTX_toxin_determinant-A"/>
</dbReference>
<dbReference type="InterPro" id="IPR018511">
    <property type="entry name" value="Hemolysin-typ_Ca-bd_CS"/>
</dbReference>
<gene>
    <name evidence="15" type="ORF">Ga0058931_2548</name>
    <name evidence="16" type="ORF">HLUCCA05_00730</name>
</gene>
<dbReference type="InterPro" id="IPR001343">
    <property type="entry name" value="Hemolysn_Ca-bd"/>
</dbReference>
<keyword evidence="11" id="KW-0862">Zinc</keyword>
<dbReference type="InterPro" id="IPR001818">
    <property type="entry name" value="Pept_M10_metallopeptidase"/>
</dbReference>
<dbReference type="EMBL" id="LJSG01000013">
    <property type="protein sequence ID" value="KPP91667.1"/>
    <property type="molecule type" value="Genomic_DNA"/>
</dbReference>
<dbReference type="GO" id="GO:0005509">
    <property type="term" value="F:calcium ion binding"/>
    <property type="evidence" value="ECO:0007669"/>
    <property type="project" value="InterPro"/>
</dbReference>
<dbReference type="PRINTS" id="PR01488">
    <property type="entry name" value="RTXTOXINA"/>
</dbReference>
<dbReference type="CDD" id="cd04277">
    <property type="entry name" value="ZnMc_serralysin_like"/>
    <property type="match status" value="1"/>
</dbReference>
<proteinExistence type="inferred from homology"/>
<dbReference type="PANTHER" id="PTHR38340:SF1">
    <property type="entry name" value="S-LAYER PROTEIN"/>
    <property type="match status" value="1"/>
</dbReference>
<dbReference type="Pfam" id="PF08548">
    <property type="entry name" value="Peptidase_M10_C"/>
    <property type="match status" value="1"/>
</dbReference>
<keyword evidence="9" id="KW-0677">Repeat</keyword>
<dbReference type="Gene3D" id="2.150.10.10">
    <property type="entry name" value="Serralysin-like metalloprotease, C-terminal"/>
    <property type="match status" value="4"/>
</dbReference>
<feature type="domain" description="Peptidase metallopeptidase" evidence="14">
    <location>
        <begin position="170"/>
        <end position="311"/>
    </location>
</feature>
<dbReference type="InterPro" id="IPR013858">
    <property type="entry name" value="Peptidase_M10B_C"/>
</dbReference>
<evidence type="ECO:0000256" key="9">
    <source>
        <dbReference type="ARBA" id="ARBA00022737"/>
    </source>
</evidence>
<dbReference type="Proteomes" id="UP000050413">
    <property type="component" value="Unassembled WGS sequence"/>
</dbReference>
<accession>A0A0P7W4T3</accession>
<dbReference type="GO" id="GO:0005615">
    <property type="term" value="C:extracellular space"/>
    <property type="evidence" value="ECO:0007669"/>
    <property type="project" value="InterPro"/>
</dbReference>
<dbReference type="GO" id="GO:0008270">
    <property type="term" value="F:zinc ion binding"/>
    <property type="evidence" value="ECO:0007669"/>
    <property type="project" value="InterPro"/>
</dbReference>
<comment type="similarity">
    <text evidence="4">Belongs to the peptidase M10B family.</text>
</comment>
<keyword evidence="18" id="KW-1185">Reference proteome</keyword>
<sequence>MCQICAGTQTFDPSRHPDGGDFATIFEEVDAPDDTSTPYTIGVGDVFAGLLSSPGDRDWVAVTLEAGESYMISLTGSYGGGGTLSDPYLRLYDGSGNLVGFNDNNGSTDSLMSFTATTGGTYYLSAGSYNDWYSGSYQLSVVQTEPAPVGTLDELATYLTNGYWNDSGRSERSFDTSSDNQITVNIEGLTADGQQLALWAMEAWEMFADLDFVVVSGSADISFDDNDSGAYAQTFTLGTQISSVNVNVSTDWLDDYGTTIDSYSFQTYVHEIGHALGLGHQGNYNASATFGVSNTFANDSWQMSVMSYFNQFTNTEVNASYARLLTPMMADILAVQNLYGASNATAGNTVWGANSNLGGYLGAVFAEVTGGPDMPGYNGGLMAFTIADVGGHDTLDLSPLTTNANIDMRPETFSDFGGLIGNMAIARGTIIEDLITGSGNDTIVGNYAANFIQSGDGNDSVYGGAGFDSILGGAGDDTLDGGDGNDTIRGEDGNDYITGGAGDDRLWGGAGDDTLYGGSGNDIIGGGSGADLIHGGTGNDTLYGGSGNDTIYADSSLATGFNAIWGMGGDDLIYASDGGDRIGGGGGRDTIHGGAGNDTIYGGVALGETTIYGNGGDDVIYGSIDNDTIDGGAGDDNIGGGLGDDRIIGGTGDDTVRGYLGADTFVFLDGHERMLVEDFSFVENDRLELDGALWGGGLTASQMLSIYGNVSGGIFVLDFGGGDIVTLQGITDSSQLASYIDIV</sequence>
<evidence type="ECO:0000256" key="10">
    <source>
        <dbReference type="ARBA" id="ARBA00022801"/>
    </source>
</evidence>
<evidence type="ECO:0000256" key="11">
    <source>
        <dbReference type="ARBA" id="ARBA00022833"/>
    </source>
</evidence>
<evidence type="ECO:0000256" key="5">
    <source>
        <dbReference type="ARBA" id="ARBA00022525"/>
    </source>
</evidence>